<protein>
    <recommendedName>
        <fullName evidence="4">DUF5666 domain-containing protein</fullName>
    </recommendedName>
</protein>
<feature type="signal peptide" evidence="1">
    <location>
        <begin position="1"/>
        <end position="21"/>
    </location>
</feature>
<evidence type="ECO:0000313" key="2">
    <source>
        <dbReference type="EMBL" id="GEP43780.1"/>
    </source>
</evidence>
<organism evidence="2 3">
    <name type="scientific">Brevifollis gellanilyticus</name>
    <dbReference type="NCBI Taxonomy" id="748831"/>
    <lineage>
        <taxon>Bacteria</taxon>
        <taxon>Pseudomonadati</taxon>
        <taxon>Verrucomicrobiota</taxon>
        <taxon>Verrucomicrobiia</taxon>
        <taxon>Verrucomicrobiales</taxon>
        <taxon>Verrucomicrobiaceae</taxon>
    </lineage>
</organism>
<dbReference type="AlphaFoldDB" id="A0A512MAL7"/>
<reference evidence="2 3" key="1">
    <citation type="submission" date="2019-07" db="EMBL/GenBank/DDBJ databases">
        <title>Whole genome shotgun sequence of Brevifollis gellanilyticus NBRC 108608.</title>
        <authorList>
            <person name="Hosoyama A."/>
            <person name="Uohara A."/>
            <person name="Ohji S."/>
            <person name="Ichikawa N."/>
        </authorList>
    </citation>
    <scope>NUCLEOTIDE SEQUENCE [LARGE SCALE GENOMIC DNA]</scope>
    <source>
        <strain evidence="2 3">NBRC 108608</strain>
    </source>
</reference>
<evidence type="ECO:0000256" key="1">
    <source>
        <dbReference type="SAM" id="SignalP"/>
    </source>
</evidence>
<dbReference type="RefSeq" id="WP_146851352.1">
    <property type="nucleotide sequence ID" value="NZ_BKAG01000021.1"/>
</dbReference>
<comment type="caution">
    <text evidence="2">The sequence shown here is derived from an EMBL/GenBank/DDBJ whole genome shotgun (WGS) entry which is preliminary data.</text>
</comment>
<sequence length="115" mass="12417">MKTLLLLAAVIGMFSASLASAQTVTTVSARGTVSAYDPSGQLVVTEASGPVTYHYGPSVVYRTSSGVVIPEAEYRTRFVAGAPVRVHYVQQGERRVVQRVVLRDRGDKDDDDDDN</sequence>
<feature type="chain" id="PRO_5022169626" description="DUF5666 domain-containing protein" evidence="1">
    <location>
        <begin position="22"/>
        <end position="115"/>
    </location>
</feature>
<keyword evidence="1" id="KW-0732">Signal</keyword>
<dbReference type="EMBL" id="BKAG01000021">
    <property type="protein sequence ID" value="GEP43780.1"/>
    <property type="molecule type" value="Genomic_DNA"/>
</dbReference>
<name>A0A512MAL7_9BACT</name>
<evidence type="ECO:0008006" key="4">
    <source>
        <dbReference type="Google" id="ProtNLM"/>
    </source>
</evidence>
<keyword evidence="3" id="KW-1185">Reference proteome</keyword>
<dbReference type="Proteomes" id="UP000321577">
    <property type="component" value="Unassembled WGS sequence"/>
</dbReference>
<proteinExistence type="predicted"/>
<accession>A0A512MAL7</accession>
<gene>
    <name evidence="2" type="ORF">BGE01nite_30710</name>
</gene>
<evidence type="ECO:0000313" key="3">
    <source>
        <dbReference type="Proteomes" id="UP000321577"/>
    </source>
</evidence>